<reference evidence="2 3" key="1">
    <citation type="submission" date="2013-11" db="EMBL/GenBank/DDBJ databases">
        <title>Draft genome of the bovine lungworm Dictyocaulus viviparus.</title>
        <authorList>
            <person name="Mitreva M."/>
        </authorList>
    </citation>
    <scope>NUCLEOTIDE SEQUENCE [LARGE SCALE GENOMIC DNA]</scope>
    <source>
        <strain evidence="2 3">HannoverDv2000</strain>
    </source>
</reference>
<reference evidence="3" key="2">
    <citation type="journal article" date="2016" name="Sci. Rep.">
        <title>Dictyocaulus viviparus genome, variome and transcriptome elucidate lungworm biology and support future intervention.</title>
        <authorList>
            <person name="McNulty S.N."/>
            <person name="Strube C."/>
            <person name="Rosa B.A."/>
            <person name="Martin J.C."/>
            <person name="Tyagi R."/>
            <person name="Choi Y.J."/>
            <person name="Wang Q."/>
            <person name="Hallsworth Pepin K."/>
            <person name="Zhang X."/>
            <person name="Ozersky P."/>
            <person name="Wilson R.K."/>
            <person name="Sternberg P.W."/>
            <person name="Gasser R.B."/>
            <person name="Mitreva M."/>
        </authorList>
    </citation>
    <scope>NUCLEOTIDE SEQUENCE [LARGE SCALE GENOMIC DNA]</scope>
    <source>
        <strain evidence="3">HannoverDv2000</strain>
    </source>
</reference>
<evidence type="ECO:0000256" key="1">
    <source>
        <dbReference type="SAM" id="MobiDB-lite"/>
    </source>
</evidence>
<dbReference type="EMBL" id="KN716334">
    <property type="protein sequence ID" value="KJH46800.1"/>
    <property type="molecule type" value="Genomic_DNA"/>
</dbReference>
<evidence type="ECO:0000313" key="3">
    <source>
        <dbReference type="Proteomes" id="UP000053766"/>
    </source>
</evidence>
<feature type="region of interest" description="Disordered" evidence="1">
    <location>
        <begin position="330"/>
        <end position="415"/>
    </location>
</feature>
<dbReference type="STRING" id="29172.A0A0D8XQK7"/>
<organism evidence="2 3">
    <name type="scientific">Dictyocaulus viviparus</name>
    <name type="common">Bovine lungworm</name>
    <dbReference type="NCBI Taxonomy" id="29172"/>
    <lineage>
        <taxon>Eukaryota</taxon>
        <taxon>Metazoa</taxon>
        <taxon>Ecdysozoa</taxon>
        <taxon>Nematoda</taxon>
        <taxon>Chromadorea</taxon>
        <taxon>Rhabditida</taxon>
        <taxon>Rhabditina</taxon>
        <taxon>Rhabditomorpha</taxon>
        <taxon>Strongyloidea</taxon>
        <taxon>Metastrongylidae</taxon>
        <taxon>Dictyocaulus</taxon>
    </lineage>
</organism>
<keyword evidence="3" id="KW-1185">Reference proteome</keyword>
<accession>A0A0D8XQK7</accession>
<proteinExistence type="predicted"/>
<feature type="compositionally biased region" description="Polar residues" evidence="1">
    <location>
        <begin position="255"/>
        <end position="266"/>
    </location>
</feature>
<dbReference type="Proteomes" id="UP000053766">
    <property type="component" value="Unassembled WGS sequence"/>
</dbReference>
<evidence type="ECO:0000313" key="2">
    <source>
        <dbReference type="EMBL" id="KJH46800.1"/>
    </source>
</evidence>
<feature type="compositionally biased region" description="Polar residues" evidence="1">
    <location>
        <begin position="272"/>
        <end position="300"/>
    </location>
</feature>
<feature type="compositionally biased region" description="Polar residues" evidence="1">
    <location>
        <begin position="345"/>
        <end position="360"/>
    </location>
</feature>
<feature type="compositionally biased region" description="Basic residues" evidence="1">
    <location>
        <begin position="395"/>
        <end position="415"/>
    </location>
</feature>
<sequence length="415" mass="46768">MAMLQECLWFIMEPFLIKKETTDFEFIYRLLQDIKASSDALYEKKHKDEEISQAQVMGQNKKMWALADLGMLMLVYRGKVAIRNEPRKPLLSSRFFLRDKCTEHAATVYAPEELIEDEKRRNGKVPTDEKRRLNMTTKGRFTARTGTKNAVNIKKCHPAAEKEMDPEDICTSPKHPIKLEAPQVPKRANRKPLKIEQASITDLGEVKDRESINALNPFGFVSILLVCTTTRSSLKRQKTKDNQVSTIENGAAVLPSTSKEQLPQRSLRSHSTHQLSFRKTTLDKQSLLHSENEGSSCSQSKENEKNSSRSQLSLEKLHEYVDLSPITRSTSKAFPKDRSRRKPLLTSTPLHTAVSNSPKSKTGGKKNGQARVPRTSQKSNATKVPKNVAGSKIASKARKLSTHTKTATKTRSKAQ</sequence>
<dbReference type="OrthoDB" id="200660at2759"/>
<gene>
    <name evidence="2" type="ORF">DICVIV_07126</name>
</gene>
<feature type="region of interest" description="Disordered" evidence="1">
    <location>
        <begin position="255"/>
        <end position="312"/>
    </location>
</feature>
<dbReference type="AlphaFoldDB" id="A0A0D8XQK7"/>
<protein>
    <submittedName>
        <fullName evidence="2">Uncharacterized protein</fullName>
    </submittedName>
</protein>
<name>A0A0D8XQK7_DICVI</name>